<evidence type="ECO:0000313" key="2">
    <source>
        <dbReference type="EMBL" id="EGN95191.1"/>
    </source>
</evidence>
<reference evidence="3" key="1">
    <citation type="journal article" date="2011" name="Science">
        <title>The plant cell wall-decomposing machinery underlies the functional diversity of forest fungi.</title>
        <authorList>
            <person name="Eastwood D.C."/>
            <person name="Floudas D."/>
            <person name="Binder M."/>
            <person name="Majcherczyk A."/>
            <person name="Schneider P."/>
            <person name="Aerts A."/>
            <person name="Asiegbu F.O."/>
            <person name="Baker S.E."/>
            <person name="Barry K."/>
            <person name="Bendiksby M."/>
            <person name="Blumentritt M."/>
            <person name="Coutinho P.M."/>
            <person name="Cullen D."/>
            <person name="de Vries R.P."/>
            <person name="Gathman A."/>
            <person name="Goodell B."/>
            <person name="Henrissat B."/>
            <person name="Ihrmark K."/>
            <person name="Kauserud H."/>
            <person name="Kohler A."/>
            <person name="LaButti K."/>
            <person name="Lapidus A."/>
            <person name="Lavin J.L."/>
            <person name="Lee Y.-H."/>
            <person name="Lindquist E."/>
            <person name="Lilly W."/>
            <person name="Lucas S."/>
            <person name="Morin E."/>
            <person name="Murat C."/>
            <person name="Oguiza J.A."/>
            <person name="Park J."/>
            <person name="Pisabarro A.G."/>
            <person name="Riley R."/>
            <person name="Rosling A."/>
            <person name="Salamov A."/>
            <person name="Schmidt O."/>
            <person name="Schmutz J."/>
            <person name="Skrede I."/>
            <person name="Stenlid J."/>
            <person name="Wiebenga A."/>
            <person name="Xie X."/>
            <person name="Kuees U."/>
            <person name="Hibbett D.S."/>
            <person name="Hoffmeister D."/>
            <person name="Hoegberg N."/>
            <person name="Martin F."/>
            <person name="Grigoriev I.V."/>
            <person name="Watkinson S.C."/>
        </authorList>
    </citation>
    <scope>NUCLEOTIDE SEQUENCE [LARGE SCALE GENOMIC DNA]</scope>
    <source>
        <strain evidence="3">strain S7.3</strain>
    </source>
</reference>
<accession>F8Q9D6</accession>
<name>F8Q9D6_SERL3</name>
<feature type="region of interest" description="Disordered" evidence="1">
    <location>
        <begin position="68"/>
        <end position="98"/>
    </location>
</feature>
<organism evidence="3">
    <name type="scientific">Serpula lacrymans var. lacrymans (strain S7.3)</name>
    <name type="common">Dry rot fungus</name>
    <dbReference type="NCBI Taxonomy" id="936435"/>
    <lineage>
        <taxon>Eukaryota</taxon>
        <taxon>Fungi</taxon>
        <taxon>Dikarya</taxon>
        <taxon>Basidiomycota</taxon>
        <taxon>Agaricomycotina</taxon>
        <taxon>Agaricomycetes</taxon>
        <taxon>Agaricomycetidae</taxon>
        <taxon>Boletales</taxon>
        <taxon>Coniophorineae</taxon>
        <taxon>Serpulaceae</taxon>
        <taxon>Serpula</taxon>
    </lineage>
</organism>
<proteinExistence type="predicted"/>
<keyword evidence="3" id="KW-1185">Reference proteome</keyword>
<dbReference type="InParanoid" id="F8Q9D6"/>
<protein>
    <submittedName>
        <fullName evidence="2">Uncharacterized protein</fullName>
    </submittedName>
</protein>
<evidence type="ECO:0000256" key="1">
    <source>
        <dbReference type="SAM" id="MobiDB-lite"/>
    </source>
</evidence>
<dbReference type="EMBL" id="GL945486">
    <property type="protein sequence ID" value="EGN95191.1"/>
    <property type="molecule type" value="Genomic_DNA"/>
</dbReference>
<dbReference type="Proteomes" id="UP000008063">
    <property type="component" value="Unassembled WGS sequence"/>
</dbReference>
<feature type="compositionally biased region" description="Basic and acidic residues" evidence="1">
    <location>
        <begin position="72"/>
        <end position="90"/>
    </location>
</feature>
<sequence>MLYVREMRFTTDVRIARRYLHGVATQTKLPSAMRTYQKSLSMSIVVEEIERDVERDADLCMVQRHGYNSYDQRNKPNTERENVKTKKDNEMQNDEMQNNKIITLTRKKDDMRAYQACCTCGTWYPYGEYRPVSGGGGDMKGG</sequence>
<dbReference type="AlphaFoldDB" id="F8Q9D6"/>
<dbReference type="HOGENOM" id="CLU_151451_0_0_1"/>
<evidence type="ECO:0000313" key="3">
    <source>
        <dbReference type="Proteomes" id="UP000008063"/>
    </source>
</evidence>
<gene>
    <name evidence="2" type="ORF">SERLA73DRAFT_187519</name>
</gene>